<reference evidence="1 2" key="2">
    <citation type="journal article" date="2022" name="Mol. Ecol. Resour.">
        <title>The genomes of chicory, endive, great burdock and yacon provide insights into Asteraceae paleo-polyploidization history and plant inulin production.</title>
        <authorList>
            <person name="Fan W."/>
            <person name="Wang S."/>
            <person name="Wang H."/>
            <person name="Wang A."/>
            <person name="Jiang F."/>
            <person name="Liu H."/>
            <person name="Zhao H."/>
            <person name="Xu D."/>
            <person name="Zhang Y."/>
        </authorList>
    </citation>
    <scope>NUCLEOTIDE SEQUENCE [LARGE SCALE GENOMIC DNA]</scope>
    <source>
        <strain evidence="2">cv. Niubang</strain>
    </source>
</reference>
<keyword evidence="2" id="KW-1185">Reference proteome</keyword>
<protein>
    <submittedName>
        <fullName evidence="1">Uncharacterized protein</fullName>
    </submittedName>
</protein>
<comment type="caution">
    <text evidence="1">The sequence shown here is derived from an EMBL/GenBank/DDBJ whole genome shotgun (WGS) entry which is preliminary data.</text>
</comment>
<gene>
    <name evidence="1" type="ORF">L6452_38660</name>
</gene>
<evidence type="ECO:0000313" key="1">
    <source>
        <dbReference type="EMBL" id="KAI3672569.1"/>
    </source>
</evidence>
<proteinExistence type="predicted"/>
<dbReference type="EMBL" id="CM042061">
    <property type="protein sequence ID" value="KAI3672569.1"/>
    <property type="molecule type" value="Genomic_DNA"/>
</dbReference>
<sequence length="114" mass="12924">MTCMGFIVAACMGYSDSLHGVGHISNRLHGMYRDELHGIYRDDLHGVDGFRDGLHGGSIVAGCMVCKIIDCFLTYRHEKPDRNRENCSKVMRVGFRNCGRLEEGILEDRRSEEE</sequence>
<accession>A0ACB8XQD9</accession>
<reference evidence="2" key="1">
    <citation type="journal article" date="2022" name="Mol. Ecol. Resour.">
        <title>The genomes of chicory, endive, great burdock and yacon provide insights into Asteraceae palaeo-polyploidization history and plant inulin production.</title>
        <authorList>
            <person name="Fan W."/>
            <person name="Wang S."/>
            <person name="Wang H."/>
            <person name="Wang A."/>
            <person name="Jiang F."/>
            <person name="Liu H."/>
            <person name="Zhao H."/>
            <person name="Xu D."/>
            <person name="Zhang Y."/>
        </authorList>
    </citation>
    <scope>NUCLEOTIDE SEQUENCE [LARGE SCALE GENOMIC DNA]</scope>
    <source>
        <strain evidence="2">cv. Niubang</strain>
    </source>
</reference>
<name>A0ACB8XQD9_ARCLA</name>
<dbReference type="Proteomes" id="UP001055879">
    <property type="component" value="Linkage Group LG15"/>
</dbReference>
<evidence type="ECO:0000313" key="2">
    <source>
        <dbReference type="Proteomes" id="UP001055879"/>
    </source>
</evidence>
<organism evidence="1 2">
    <name type="scientific">Arctium lappa</name>
    <name type="common">Greater burdock</name>
    <name type="synonym">Lappa major</name>
    <dbReference type="NCBI Taxonomy" id="4217"/>
    <lineage>
        <taxon>Eukaryota</taxon>
        <taxon>Viridiplantae</taxon>
        <taxon>Streptophyta</taxon>
        <taxon>Embryophyta</taxon>
        <taxon>Tracheophyta</taxon>
        <taxon>Spermatophyta</taxon>
        <taxon>Magnoliopsida</taxon>
        <taxon>eudicotyledons</taxon>
        <taxon>Gunneridae</taxon>
        <taxon>Pentapetalae</taxon>
        <taxon>asterids</taxon>
        <taxon>campanulids</taxon>
        <taxon>Asterales</taxon>
        <taxon>Asteraceae</taxon>
        <taxon>Carduoideae</taxon>
        <taxon>Cardueae</taxon>
        <taxon>Arctiinae</taxon>
        <taxon>Arctium</taxon>
    </lineage>
</organism>